<protein>
    <submittedName>
        <fullName evidence="1">Uncharacterized protein</fullName>
    </submittedName>
</protein>
<accession>A0A4R2RX02</accession>
<name>A0A4R2RX02_9FIRM</name>
<evidence type="ECO:0000313" key="2">
    <source>
        <dbReference type="Proteomes" id="UP000294813"/>
    </source>
</evidence>
<organism evidence="1 2">
    <name type="scientific">Heliophilum fasciatum</name>
    <dbReference type="NCBI Taxonomy" id="35700"/>
    <lineage>
        <taxon>Bacteria</taxon>
        <taxon>Bacillati</taxon>
        <taxon>Bacillota</taxon>
        <taxon>Clostridia</taxon>
        <taxon>Eubacteriales</taxon>
        <taxon>Heliobacteriaceae</taxon>
        <taxon>Heliophilum</taxon>
    </lineage>
</organism>
<reference evidence="1 2" key="1">
    <citation type="submission" date="2019-03" db="EMBL/GenBank/DDBJ databases">
        <title>Genomic Encyclopedia of Type Strains, Phase IV (KMG-IV): sequencing the most valuable type-strain genomes for metagenomic binning, comparative biology and taxonomic classification.</title>
        <authorList>
            <person name="Goeker M."/>
        </authorList>
    </citation>
    <scope>NUCLEOTIDE SEQUENCE [LARGE SCALE GENOMIC DNA]</scope>
    <source>
        <strain evidence="1 2">DSM 11170</strain>
    </source>
</reference>
<dbReference type="AlphaFoldDB" id="A0A4R2RX02"/>
<evidence type="ECO:0000313" key="1">
    <source>
        <dbReference type="EMBL" id="TCP64521.1"/>
    </source>
</evidence>
<dbReference type="RefSeq" id="WP_131918989.1">
    <property type="nucleotide sequence ID" value="NZ_JAOQNU010000009.1"/>
</dbReference>
<gene>
    <name evidence="1" type="ORF">EDD73_10962</name>
</gene>
<dbReference type="EMBL" id="SLXT01000009">
    <property type="protein sequence ID" value="TCP64521.1"/>
    <property type="molecule type" value="Genomic_DNA"/>
</dbReference>
<comment type="caution">
    <text evidence="1">The sequence shown here is derived from an EMBL/GenBank/DDBJ whole genome shotgun (WGS) entry which is preliminary data.</text>
</comment>
<proteinExistence type="predicted"/>
<dbReference type="Proteomes" id="UP000294813">
    <property type="component" value="Unassembled WGS sequence"/>
</dbReference>
<sequence>MTSVAPQDEQLKVLIGKTVEQAEAYCSEWACSLRLTLTGTANEASDRIARIVQVYSSLDGEIHAIYAYFPAQLTISQRI</sequence>
<keyword evidence="2" id="KW-1185">Reference proteome</keyword>